<dbReference type="PANTHER" id="PTHR12126">
    <property type="entry name" value="NADH-UBIQUINONE OXIDOREDUCTASE 39 KDA SUBUNIT-RELATED"/>
    <property type="match status" value="1"/>
</dbReference>
<dbReference type="GO" id="GO:0044877">
    <property type="term" value="F:protein-containing complex binding"/>
    <property type="evidence" value="ECO:0007669"/>
    <property type="project" value="TreeGrafter"/>
</dbReference>
<name>A0A923HDM7_9BURK</name>
<organism evidence="2 3">
    <name type="scientific">Undibacterium jejuense</name>
    <dbReference type="NCBI Taxonomy" id="1344949"/>
    <lineage>
        <taxon>Bacteria</taxon>
        <taxon>Pseudomonadati</taxon>
        <taxon>Pseudomonadota</taxon>
        <taxon>Betaproteobacteria</taxon>
        <taxon>Burkholderiales</taxon>
        <taxon>Oxalobacteraceae</taxon>
        <taxon>Undibacterium</taxon>
    </lineage>
</organism>
<evidence type="ECO:0000313" key="3">
    <source>
        <dbReference type="Proteomes" id="UP000634011"/>
    </source>
</evidence>
<keyword evidence="3" id="KW-1185">Reference proteome</keyword>
<dbReference type="InterPro" id="IPR001509">
    <property type="entry name" value="Epimerase_deHydtase"/>
</dbReference>
<dbReference type="PANTHER" id="PTHR12126:SF11">
    <property type="entry name" value="NADH DEHYDROGENASE [UBIQUINONE] 1 ALPHA SUBCOMPLEX SUBUNIT 9, MITOCHONDRIAL"/>
    <property type="match status" value="1"/>
</dbReference>
<reference evidence="2" key="1">
    <citation type="submission" date="2020-08" db="EMBL/GenBank/DDBJ databases">
        <title>Novel species isolated from subtropical streams in China.</title>
        <authorList>
            <person name="Lu H."/>
        </authorList>
    </citation>
    <scope>NUCLEOTIDE SEQUENCE</scope>
    <source>
        <strain evidence="2">KACC 12607</strain>
    </source>
</reference>
<dbReference type="SUPFAM" id="SSF51735">
    <property type="entry name" value="NAD(P)-binding Rossmann-fold domains"/>
    <property type="match status" value="1"/>
</dbReference>
<dbReference type="InterPro" id="IPR051207">
    <property type="entry name" value="ComplexI_NDUFA9_subunit"/>
</dbReference>
<dbReference type="InterPro" id="IPR036291">
    <property type="entry name" value="NAD(P)-bd_dom_sf"/>
</dbReference>
<dbReference type="Gene3D" id="3.40.50.720">
    <property type="entry name" value="NAD(P)-binding Rossmann-like Domain"/>
    <property type="match status" value="1"/>
</dbReference>
<dbReference type="CDD" id="cd05271">
    <property type="entry name" value="NDUFA9_like_SDR_a"/>
    <property type="match status" value="1"/>
</dbReference>
<dbReference type="RefSeq" id="WP_186912014.1">
    <property type="nucleotide sequence ID" value="NZ_JACOFV010000006.1"/>
</dbReference>
<accession>A0A923HDM7</accession>
<dbReference type="EMBL" id="JACOFV010000006">
    <property type="protein sequence ID" value="MBC3862096.1"/>
    <property type="molecule type" value="Genomic_DNA"/>
</dbReference>
<feature type="domain" description="NAD-dependent epimerase/dehydratase" evidence="1">
    <location>
        <begin position="3"/>
        <end position="187"/>
    </location>
</feature>
<protein>
    <submittedName>
        <fullName evidence="2">Complex I NDUFA9 subunit family protein</fullName>
    </submittedName>
</protein>
<dbReference type="Proteomes" id="UP000634011">
    <property type="component" value="Unassembled WGS sequence"/>
</dbReference>
<evidence type="ECO:0000313" key="2">
    <source>
        <dbReference type="EMBL" id="MBC3862096.1"/>
    </source>
</evidence>
<gene>
    <name evidence="2" type="ORF">H8K32_08310</name>
</gene>
<proteinExistence type="predicted"/>
<comment type="caution">
    <text evidence="2">The sequence shown here is derived from an EMBL/GenBank/DDBJ whole genome shotgun (WGS) entry which is preliminary data.</text>
</comment>
<evidence type="ECO:0000259" key="1">
    <source>
        <dbReference type="Pfam" id="PF01370"/>
    </source>
</evidence>
<sequence length="288" mass="31630">MNILLTGASGFLGSHICDELFSAGHTVKPISRRTGSNFCDMLVPSDWFRHLDGIDAVINAVGIIGETRTQRFEAIHALAPTALFKACQEAGIRRVIQISAIGTEVGAFSQYHRSKLKADQFLRSLDLDWLILRPGLVCGNGGSSTSLLMRLASSNVIPVINRGHQLLQPIYIADLASVVVNALLNCEIKQSIDIVGPQAIGFTELLQMMRRAQNLKPARLIPIPRNFAMASLFLGRFLHPLLHPDNFRMLEASYVADVAPTLKLLGRSLTPVATELFFREKLMNGETS</sequence>
<dbReference type="Pfam" id="PF01370">
    <property type="entry name" value="Epimerase"/>
    <property type="match status" value="1"/>
</dbReference>
<dbReference type="AlphaFoldDB" id="A0A923HDM7"/>